<comment type="caution">
    <text evidence="2">The sequence shown here is derived from an EMBL/GenBank/DDBJ whole genome shotgun (WGS) entry which is preliminary data.</text>
</comment>
<reference evidence="2" key="1">
    <citation type="journal article" date="2014" name="Int. J. Syst. Evol. Microbiol.">
        <title>Complete genome sequence of Corynebacterium casei LMG S-19264T (=DSM 44701T), isolated from a smear-ripened cheese.</title>
        <authorList>
            <consortium name="US DOE Joint Genome Institute (JGI-PGF)"/>
            <person name="Walter F."/>
            <person name="Albersmeier A."/>
            <person name="Kalinowski J."/>
            <person name="Ruckert C."/>
        </authorList>
    </citation>
    <scope>NUCLEOTIDE SEQUENCE</scope>
    <source>
        <strain evidence="2">JCM 17820</strain>
    </source>
</reference>
<evidence type="ECO:0000256" key="1">
    <source>
        <dbReference type="SAM" id="MobiDB-lite"/>
    </source>
</evidence>
<dbReference type="Proteomes" id="UP000605784">
    <property type="component" value="Unassembled WGS sequence"/>
</dbReference>
<sequence length="61" mass="6748">MQDCDGGTTCHGETMERVTESTLGIQPPDIRQVLLDAFWLPKPGWISVSALSMTDRHHPPS</sequence>
<proteinExistence type="predicted"/>
<organism evidence="2 3">
    <name type="scientific">Haloarcula pellucida</name>
    <dbReference type="NCBI Taxonomy" id="1427151"/>
    <lineage>
        <taxon>Archaea</taxon>
        <taxon>Methanobacteriati</taxon>
        <taxon>Methanobacteriota</taxon>
        <taxon>Stenosarchaea group</taxon>
        <taxon>Halobacteria</taxon>
        <taxon>Halobacteriales</taxon>
        <taxon>Haloarculaceae</taxon>
        <taxon>Haloarcula</taxon>
    </lineage>
</organism>
<gene>
    <name evidence="2" type="ORF">GCM10009030_21620</name>
</gene>
<dbReference type="AlphaFoldDB" id="A0A830GMH9"/>
<evidence type="ECO:0000313" key="2">
    <source>
        <dbReference type="EMBL" id="GGN94862.1"/>
    </source>
</evidence>
<dbReference type="EMBL" id="BMOU01000003">
    <property type="protein sequence ID" value="GGN94862.1"/>
    <property type="molecule type" value="Genomic_DNA"/>
</dbReference>
<accession>A0A830GMH9</accession>
<evidence type="ECO:0000313" key="3">
    <source>
        <dbReference type="Proteomes" id="UP000605784"/>
    </source>
</evidence>
<name>A0A830GMH9_9EURY</name>
<keyword evidence="3" id="KW-1185">Reference proteome</keyword>
<reference evidence="2" key="2">
    <citation type="submission" date="2020-09" db="EMBL/GenBank/DDBJ databases">
        <authorList>
            <person name="Sun Q."/>
            <person name="Ohkuma M."/>
        </authorList>
    </citation>
    <scope>NUCLEOTIDE SEQUENCE</scope>
    <source>
        <strain evidence="2">JCM 17820</strain>
    </source>
</reference>
<protein>
    <submittedName>
        <fullName evidence="2">Uncharacterized protein</fullName>
    </submittedName>
</protein>
<dbReference type="RefSeq" id="WP_229783115.1">
    <property type="nucleotide sequence ID" value="NZ_BMOU01000003.1"/>
</dbReference>
<feature type="region of interest" description="Disordered" evidence="1">
    <location>
        <begin position="1"/>
        <end position="22"/>
    </location>
</feature>